<comment type="similarity">
    <text evidence="2">Belongs to the YajC family.</text>
</comment>
<evidence type="ECO:0000256" key="7">
    <source>
        <dbReference type="ARBA" id="ARBA00022989"/>
    </source>
</evidence>
<evidence type="ECO:0000256" key="2">
    <source>
        <dbReference type="ARBA" id="ARBA00006742"/>
    </source>
</evidence>
<evidence type="ECO:0000313" key="11">
    <source>
        <dbReference type="EMBL" id="MBP2185278.1"/>
    </source>
</evidence>
<evidence type="ECO:0000256" key="6">
    <source>
        <dbReference type="ARBA" id="ARBA00022927"/>
    </source>
</evidence>
<dbReference type="PANTHER" id="PTHR33909">
    <property type="entry name" value="SEC TRANSLOCON ACCESSORY COMPLEX SUBUNIT YAJC"/>
    <property type="match status" value="1"/>
</dbReference>
<keyword evidence="4" id="KW-1003">Cell membrane</keyword>
<dbReference type="InterPro" id="IPR003849">
    <property type="entry name" value="Preprotein_translocase_YajC"/>
</dbReference>
<evidence type="ECO:0000256" key="9">
    <source>
        <dbReference type="ARBA" id="ARBA00023136"/>
    </source>
</evidence>
<comment type="caution">
    <text evidence="11">The sequence shown here is derived from an EMBL/GenBank/DDBJ whole genome shotgun (WGS) entry which is preliminary data.</text>
</comment>
<gene>
    <name evidence="11" type="ORF">JOM49_006804</name>
</gene>
<name>A0ABS4Q123_9PSEU</name>
<keyword evidence="12" id="KW-1185">Reference proteome</keyword>
<sequence length="146" mass="15654">MEGLFLPLLLMLVVAIPLFLGSRKQKQAAARQQELQNNLTEGDRVMTTSGLYATVADTSGDTTIDLEIAPGVVTTWLRQAVREKVEPVVEDDVLDDADETDSATEASVIEPATGVEPVKTDSAEDEKKAAEKAGPQIAPPLEHGKK</sequence>
<reference evidence="11 12" key="1">
    <citation type="submission" date="2021-03" db="EMBL/GenBank/DDBJ databases">
        <title>Sequencing the genomes of 1000 actinobacteria strains.</title>
        <authorList>
            <person name="Klenk H.-P."/>
        </authorList>
    </citation>
    <scope>NUCLEOTIDE SEQUENCE [LARGE SCALE GENOMIC DNA]</scope>
    <source>
        <strain evidence="11 12">DSM 45510</strain>
    </source>
</reference>
<dbReference type="Pfam" id="PF02699">
    <property type="entry name" value="YajC"/>
    <property type="match status" value="1"/>
</dbReference>
<evidence type="ECO:0000313" key="12">
    <source>
        <dbReference type="Proteomes" id="UP000741013"/>
    </source>
</evidence>
<evidence type="ECO:0000256" key="1">
    <source>
        <dbReference type="ARBA" id="ARBA00004162"/>
    </source>
</evidence>
<feature type="compositionally biased region" description="Basic and acidic residues" evidence="10">
    <location>
        <begin position="118"/>
        <end position="131"/>
    </location>
</feature>
<keyword evidence="7" id="KW-1133">Transmembrane helix</keyword>
<dbReference type="SMART" id="SM01323">
    <property type="entry name" value="YajC"/>
    <property type="match status" value="1"/>
</dbReference>
<keyword evidence="3" id="KW-0813">Transport</keyword>
<proteinExistence type="inferred from homology"/>
<feature type="region of interest" description="Disordered" evidence="10">
    <location>
        <begin position="89"/>
        <end position="146"/>
    </location>
</feature>
<keyword evidence="6" id="KW-0653">Protein transport</keyword>
<organism evidence="11 12">
    <name type="scientific">Amycolatopsis magusensis</name>
    <dbReference type="NCBI Taxonomy" id="882444"/>
    <lineage>
        <taxon>Bacteria</taxon>
        <taxon>Bacillati</taxon>
        <taxon>Actinomycetota</taxon>
        <taxon>Actinomycetes</taxon>
        <taxon>Pseudonocardiales</taxon>
        <taxon>Pseudonocardiaceae</taxon>
        <taxon>Amycolatopsis</taxon>
    </lineage>
</organism>
<keyword evidence="9" id="KW-0472">Membrane</keyword>
<dbReference type="PANTHER" id="PTHR33909:SF1">
    <property type="entry name" value="SEC TRANSLOCON ACCESSORY COMPLEX SUBUNIT YAJC"/>
    <property type="match status" value="1"/>
</dbReference>
<comment type="subcellular location">
    <subcellularLocation>
        <location evidence="1">Cell membrane</location>
        <topology evidence="1">Single-pass membrane protein</topology>
    </subcellularLocation>
</comment>
<dbReference type="RefSeq" id="WP_209668186.1">
    <property type="nucleotide sequence ID" value="NZ_JAGGMS010000001.1"/>
</dbReference>
<feature type="compositionally biased region" description="Acidic residues" evidence="10">
    <location>
        <begin position="89"/>
        <end position="102"/>
    </location>
</feature>
<accession>A0ABS4Q123</accession>
<keyword evidence="8" id="KW-0811">Translocation</keyword>
<evidence type="ECO:0000256" key="10">
    <source>
        <dbReference type="SAM" id="MobiDB-lite"/>
    </source>
</evidence>
<evidence type="ECO:0000256" key="3">
    <source>
        <dbReference type="ARBA" id="ARBA00022448"/>
    </source>
</evidence>
<evidence type="ECO:0000256" key="5">
    <source>
        <dbReference type="ARBA" id="ARBA00022692"/>
    </source>
</evidence>
<dbReference type="EMBL" id="JAGGMS010000001">
    <property type="protein sequence ID" value="MBP2185278.1"/>
    <property type="molecule type" value="Genomic_DNA"/>
</dbReference>
<evidence type="ECO:0000256" key="8">
    <source>
        <dbReference type="ARBA" id="ARBA00023010"/>
    </source>
</evidence>
<evidence type="ECO:0000256" key="4">
    <source>
        <dbReference type="ARBA" id="ARBA00022475"/>
    </source>
</evidence>
<protein>
    <submittedName>
        <fullName evidence="11">Preprotein translocase subunit YajC</fullName>
    </submittedName>
</protein>
<dbReference type="NCBIfam" id="TIGR00739">
    <property type="entry name" value="yajC"/>
    <property type="match status" value="1"/>
</dbReference>
<dbReference type="Proteomes" id="UP000741013">
    <property type="component" value="Unassembled WGS sequence"/>
</dbReference>
<keyword evidence="5" id="KW-0812">Transmembrane</keyword>